<organism evidence="2 3">
    <name type="scientific">Trachymyrmex septentrionalis</name>
    <dbReference type="NCBI Taxonomy" id="34720"/>
    <lineage>
        <taxon>Eukaryota</taxon>
        <taxon>Metazoa</taxon>
        <taxon>Ecdysozoa</taxon>
        <taxon>Arthropoda</taxon>
        <taxon>Hexapoda</taxon>
        <taxon>Insecta</taxon>
        <taxon>Pterygota</taxon>
        <taxon>Neoptera</taxon>
        <taxon>Endopterygota</taxon>
        <taxon>Hymenoptera</taxon>
        <taxon>Apocrita</taxon>
        <taxon>Aculeata</taxon>
        <taxon>Formicoidea</taxon>
        <taxon>Formicidae</taxon>
        <taxon>Myrmicinae</taxon>
        <taxon>Trachymyrmex</taxon>
    </lineage>
</organism>
<dbReference type="Proteomes" id="UP000078541">
    <property type="component" value="Unassembled WGS sequence"/>
</dbReference>
<protein>
    <recommendedName>
        <fullName evidence="4">VWFC domain-containing protein</fullName>
    </recommendedName>
</protein>
<keyword evidence="3" id="KW-1185">Reference proteome</keyword>
<evidence type="ECO:0008006" key="4">
    <source>
        <dbReference type="Google" id="ProtNLM"/>
    </source>
</evidence>
<keyword evidence="1" id="KW-0732">Signal</keyword>
<accession>A0A195EWB1</accession>
<evidence type="ECO:0000313" key="2">
    <source>
        <dbReference type="EMBL" id="KYN32436.1"/>
    </source>
</evidence>
<sequence length="296" mass="33896">MESTRICVQLCVFVAFVTVAVADNRNISECPGPLTYYKDLGCTPIYNNKDICPKSFNCNHIKLRSRDNCYINGHVYNSNELLNPNDSNVCDISCICKLSFIQNQIAAFQCLEYQCTRIEIHDGCYLREEPTNCCKNQQEICPVRMNNIPICRVNGHAYMDGESFTVDEEPDLICNCLPGYKGENVPPFCIKLNHSPCLHPAFSHNDYFRQNCAPVFNDYIEKNMCYVAMLCHTPGDIVISNRLPFIMNDYINMCIFGNLLMQIGDRLQPSPEYMVESIDCTCEVPPVLTCMYIRQW</sequence>
<evidence type="ECO:0000256" key="1">
    <source>
        <dbReference type="SAM" id="SignalP"/>
    </source>
</evidence>
<gene>
    <name evidence="2" type="ORF">ALC56_13293</name>
</gene>
<feature type="signal peptide" evidence="1">
    <location>
        <begin position="1"/>
        <end position="22"/>
    </location>
</feature>
<evidence type="ECO:0000313" key="3">
    <source>
        <dbReference type="Proteomes" id="UP000078541"/>
    </source>
</evidence>
<proteinExistence type="predicted"/>
<dbReference type="AlphaFoldDB" id="A0A195EWB1"/>
<name>A0A195EWB1_9HYME</name>
<reference evidence="2 3" key="1">
    <citation type="submission" date="2016-03" db="EMBL/GenBank/DDBJ databases">
        <title>Trachymyrmex septentrionalis WGS genome.</title>
        <authorList>
            <person name="Nygaard S."/>
            <person name="Hu H."/>
            <person name="Boomsma J."/>
            <person name="Zhang G."/>
        </authorList>
    </citation>
    <scope>NUCLEOTIDE SEQUENCE [LARGE SCALE GENOMIC DNA]</scope>
    <source>
        <strain evidence="2">Tsep2-gDNA-1</strain>
        <tissue evidence="2">Whole body</tissue>
    </source>
</reference>
<dbReference type="EMBL" id="KQ981953">
    <property type="protein sequence ID" value="KYN32436.1"/>
    <property type="molecule type" value="Genomic_DNA"/>
</dbReference>
<feature type="chain" id="PRO_5008270989" description="VWFC domain-containing protein" evidence="1">
    <location>
        <begin position="23"/>
        <end position="296"/>
    </location>
</feature>